<dbReference type="GO" id="GO:0015074">
    <property type="term" value="P:DNA integration"/>
    <property type="evidence" value="ECO:0007669"/>
    <property type="project" value="InterPro"/>
</dbReference>
<evidence type="ECO:0000259" key="1">
    <source>
        <dbReference type="Pfam" id="PF13683"/>
    </source>
</evidence>
<gene>
    <name evidence="2" type="ORF">A1019T_00013</name>
</gene>
<sequence length="136" mass="15831">MRMKAYELGVVTSYSRPRVSNDNPFAESLFKTCKYRPNWPTEGFSSLDSARQWVLRFTHWYNMEHKHSQLRFVTPNKRHMGEDKVILAKRKQTIDSAKALNPARWGGREVRVCTPVPPTTLNPVKEPKSIDKMRVA</sequence>
<feature type="domain" description="Integrase catalytic" evidence="1">
    <location>
        <begin position="9"/>
        <end position="75"/>
    </location>
</feature>
<name>A0A1R4EC48_9GAMM</name>
<dbReference type="AlphaFoldDB" id="A0A1R4EC48"/>
<dbReference type="InterPro" id="IPR036397">
    <property type="entry name" value="RNaseH_sf"/>
</dbReference>
<dbReference type="InterPro" id="IPR001584">
    <property type="entry name" value="Integrase_cat-core"/>
</dbReference>
<organism evidence="2 3">
    <name type="scientific">Psychrobacter pasteurii</name>
    <dbReference type="NCBI Taxonomy" id="1945520"/>
    <lineage>
        <taxon>Bacteria</taxon>
        <taxon>Pseudomonadati</taxon>
        <taxon>Pseudomonadota</taxon>
        <taxon>Gammaproteobacteria</taxon>
        <taxon>Moraxellales</taxon>
        <taxon>Moraxellaceae</taxon>
        <taxon>Psychrobacter</taxon>
    </lineage>
</organism>
<dbReference type="InterPro" id="IPR012337">
    <property type="entry name" value="RNaseH-like_sf"/>
</dbReference>
<reference evidence="3" key="1">
    <citation type="submission" date="2017-02" db="EMBL/GenBank/DDBJ databases">
        <authorList>
            <person name="Mornico D."/>
        </authorList>
    </citation>
    <scope>NUCLEOTIDE SEQUENCE [LARGE SCALE GENOMIC DNA]</scope>
</reference>
<dbReference type="Gene3D" id="3.30.420.10">
    <property type="entry name" value="Ribonuclease H-like superfamily/Ribonuclease H"/>
    <property type="match status" value="1"/>
</dbReference>
<dbReference type="GO" id="GO:0003676">
    <property type="term" value="F:nucleic acid binding"/>
    <property type="evidence" value="ECO:0007669"/>
    <property type="project" value="InterPro"/>
</dbReference>
<keyword evidence="3" id="KW-1185">Reference proteome</keyword>
<evidence type="ECO:0000313" key="3">
    <source>
        <dbReference type="Proteomes" id="UP000188169"/>
    </source>
</evidence>
<accession>A0A1R4EC48</accession>
<dbReference type="SUPFAM" id="SSF53098">
    <property type="entry name" value="Ribonuclease H-like"/>
    <property type="match status" value="1"/>
</dbReference>
<dbReference type="EMBL" id="FUGD01000015">
    <property type="protein sequence ID" value="SJM36060.1"/>
    <property type="molecule type" value="Genomic_DNA"/>
</dbReference>
<evidence type="ECO:0000313" key="2">
    <source>
        <dbReference type="EMBL" id="SJM36060.1"/>
    </source>
</evidence>
<dbReference type="Pfam" id="PF13683">
    <property type="entry name" value="rve_3"/>
    <property type="match status" value="1"/>
</dbReference>
<protein>
    <recommendedName>
        <fullName evidence="1">Integrase catalytic domain-containing protein</fullName>
    </recommendedName>
</protein>
<dbReference type="Proteomes" id="UP000188169">
    <property type="component" value="Unassembled WGS sequence"/>
</dbReference>
<proteinExistence type="predicted"/>